<accession>A0A3B0CA90</accession>
<organism evidence="2 3">
    <name type="scientific">Ulvibacterium marinum</name>
    <dbReference type="NCBI Taxonomy" id="2419782"/>
    <lineage>
        <taxon>Bacteria</taxon>
        <taxon>Pseudomonadati</taxon>
        <taxon>Bacteroidota</taxon>
        <taxon>Flavobacteriia</taxon>
        <taxon>Flavobacteriales</taxon>
        <taxon>Flavobacteriaceae</taxon>
        <taxon>Ulvibacterium</taxon>
    </lineage>
</organism>
<dbReference type="OrthoDB" id="9814399at2"/>
<dbReference type="InterPro" id="IPR019223">
    <property type="entry name" value="DUF2147"/>
</dbReference>
<reference evidence="2 3" key="1">
    <citation type="submission" date="2018-10" db="EMBL/GenBank/DDBJ databases">
        <title>Ulvibacterium marinum gen. nov., sp. nov., a novel marine bacterium of the family Flavobacteriaceae, isolated from a culture of the green alga Ulva prolifera.</title>
        <authorList>
            <person name="Zhang Z."/>
        </authorList>
    </citation>
    <scope>NUCLEOTIDE SEQUENCE [LARGE SCALE GENOMIC DNA]</scope>
    <source>
        <strain evidence="2 3">CCMM003</strain>
    </source>
</reference>
<sequence>MKRMAIRRLFMMGIYLFSYYVASSQSVFGKWKTIDDRTGKPKAVIDIYEKDGLMHGKIIKILEEGKEDALCIKCDGERKDKPIIGMKIIDSLKKNTDGEWKGKTLFDPEQGMTFRCKIWLNPKNGDELKVRGYLAFLYRTQTWVRVEG</sequence>
<evidence type="ECO:0000259" key="1">
    <source>
        <dbReference type="Pfam" id="PF09917"/>
    </source>
</evidence>
<dbReference type="PANTHER" id="PTHR36919">
    <property type="entry name" value="BLR1215 PROTEIN"/>
    <property type="match status" value="1"/>
</dbReference>
<feature type="domain" description="DUF2147" evidence="1">
    <location>
        <begin position="29"/>
        <end position="145"/>
    </location>
</feature>
<evidence type="ECO:0000313" key="2">
    <source>
        <dbReference type="EMBL" id="RKN81558.1"/>
    </source>
</evidence>
<evidence type="ECO:0000313" key="3">
    <source>
        <dbReference type="Proteomes" id="UP000276603"/>
    </source>
</evidence>
<proteinExistence type="predicted"/>
<comment type="caution">
    <text evidence="2">The sequence shown here is derived from an EMBL/GenBank/DDBJ whole genome shotgun (WGS) entry which is preliminary data.</text>
</comment>
<dbReference type="Gene3D" id="2.40.128.520">
    <property type="match status" value="1"/>
</dbReference>
<dbReference type="EMBL" id="RBCJ01000002">
    <property type="protein sequence ID" value="RKN81558.1"/>
    <property type="molecule type" value="Genomic_DNA"/>
</dbReference>
<gene>
    <name evidence="2" type="ORF">D7Z94_11650</name>
</gene>
<keyword evidence="3" id="KW-1185">Reference proteome</keyword>
<name>A0A3B0CA90_9FLAO</name>
<dbReference type="PANTHER" id="PTHR36919:SF3">
    <property type="entry name" value="BLL5882 PROTEIN"/>
    <property type="match status" value="1"/>
</dbReference>
<dbReference type="AlphaFoldDB" id="A0A3B0CA90"/>
<dbReference type="Proteomes" id="UP000276603">
    <property type="component" value="Unassembled WGS sequence"/>
</dbReference>
<dbReference type="Pfam" id="PF09917">
    <property type="entry name" value="DUF2147"/>
    <property type="match status" value="1"/>
</dbReference>
<protein>
    <submittedName>
        <fullName evidence="2">DUF2147 domain-containing protein</fullName>
    </submittedName>
</protein>